<dbReference type="AlphaFoldDB" id="A0A857J223"/>
<proteinExistence type="predicted"/>
<organism evidence="1 2">
    <name type="scientific">Xylophilus rhododendri</name>
    <dbReference type="NCBI Taxonomy" id="2697032"/>
    <lineage>
        <taxon>Bacteria</taxon>
        <taxon>Pseudomonadati</taxon>
        <taxon>Pseudomonadota</taxon>
        <taxon>Betaproteobacteria</taxon>
        <taxon>Burkholderiales</taxon>
        <taxon>Xylophilus</taxon>
    </lineage>
</organism>
<sequence length="118" mass="12546">MSLNNPLLQSIAAHQEQLIHLETGSEVRCVAGSLRLQLVHEGLAMTLSAGQATRVPAAQWVALEGLQGARFSVQCHADEVASQPVLPVQQGRAAQAGIWHTVAAALARLTQRRGPRTA</sequence>
<protein>
    <recommendedName>
        <fullName evidence="3">DUF2917 domain-containing protein</fullName>
    </recommendedName>
</protein>
<gene>
    <name evidence="1" type="ORF">GT347_03860</name>
</gene>
<evidence type="ECO:0000313" key="1">
    <source>
        <dbReference type="EMBL" id="QHI97189.1"/>
    </source>
</evidence>
<evidence type="ECO:0008006" key="3">
    <source>
        <dbReference type="Google" id="ProtNLM"/>
    </source>
</evidence>
<reference evidence="1 2" key="1">
    <citation type="submission" date="2020-01" db="EMBL/GenBank/DDBJ databases">
        <title>Genome sequencing of strain KACC 21265.</title>
        <authorList>
            <person name="Heo J."/>
            <person name="Kim S.-J."/>
            <person name="Kim J.-S."/>
            <person name="Hong S.-B."/>
            <person name="Kwon S.-W."/>
        </authorList>
    </citation>
    <scope>NUCLEOTIDE SEQUENCE [LARGE SCALE GENOMIC DNA]</scope>
    <source>
        <strain evidence="1 2">KACC 21265</strain>
    </source>
</reference>
<name>A0A857J223_9BURK</name>
<evidence type="ECO:0000313" key="2">
    <source>
        <dbReference type="Proteomes" id="UP000464787"/>
    </source>
</evidence>
<accession>A0A857J223</accession>
<dbReference type="EMBL" id="CP047650">
    <property type="protein sequence ID" value="QHI97189.1"/>
    <property type="molecule type" value="Genomic_DNA"/>
</dbReference>
<dbReference type="Proteomes" id="UP000464787">
    <property type="component" value="Chromosome"/>
</dbReference>
<keyword evidence="2" id="KW-1185">Reference proteome</keyword>
<dbReference type="RefSeq" id="WP_160550707.1">
    <property type="nucleotide sequence ID" value="NZ_CP047650.1"/>
</dbReference>
<dbReference type="KEGG" id="xyk:GT347_03860"/>